<evidence type="ECO:0000256" key="1">
    <source>
        <dbReference type="SAM" id="MobiDB-lite"/>
    </source>
</evidence>
<feature type="region of interest" description="Disordered" evidence="1">
    <location>
        <begin position="1"/>
        <end position="33"/>
    </location>
</feature>
<evidence type="ECO:0000313" key="3">
    <source>
        <dbReference type="EMBL" id="KAK3243440.1"/>
    </source>
</evidence>
<keyword evidence="5" id="KW-1185">Reference proteome</keyword>
<organism evidence="3 5">
    <name type="scientific">Cymbomonas tetramitiformis</name>
    <dbReference type="NCBI Taxonomy" id="36881"/>
    <lineage>
        <taxon>Eukaryota</taxon>
        <taxon>Viridiplantae</taxon>
        <taxon>Chlorophyta</taxon>
        <taxon>Pyramimonadophyceae</taxon>
        <taxon>Pyramimonadales</taxon>
        <taxon>Pyramimonadaceae</taxon>
        <taxon>Cymbomonas</taxon>
    </lineage>
</organism>
<evidence type="ECO:0000313" key="4">
    <source>
        <dbReference type="EMBL" id="KAK3247780.1"/>
    </source>
</evidence>
<dbReference type="PANTHER" id="PTHR34118">
    <property type="entry name" value="NF-KAPPA-B INHIBITOR-LIKE PROTEIN-RELATED"/>
    <property type="match status" value="1"/>
</dbReference>
<feature type="compositionally biased region" description="Polar residues" evidence="1">
    <location>
        <begin position="1"/>
        <end position="21"/>
    </location>
</feature>
<protein>
    <submittedName>
        <fullName evidence="3">Uncharacterized protein</fullName>
    </submittedName>
</protein>
<reference evidence="3" key="2">
    <citation type="submission" date="2023-06" db="EMBL/GenBank/DDBJ databases">
        <title>Long-read-based genome assembly of the green algal bacterivore Cymbomonas tetramitiformis.</title>
        <authorList>
            <person name="Gyaltshen Y."/>
            <person name="Rozenberg A."/>
            <person name="Paasch A."/>
            <person name="Burns J.A."/>
            <person name="Warring S."/>
            <person name="Larson R."/>
            <person name="Maurer-Alcala X."/>
            <person name="Dacks J."/>
            <person name="Kim E."/>
        </authorList>
    </citation>
    <scope>NUCLEOTIDE SEQUENCE</scope>
    <source>
        <strain evidence="3">PLY_AMNH</strain>
    </source>
</reference>
<feature type="compositionally biased region" description="Basic residues" evidence="1">
    <location>
        <begin position="22"/>
        <end position="31"/>
    </location>
</feature>
<keyword evidence="2" id="KW-0472">Membrane</keyword>
<comment type="caution">
    <text evidence="3">The sequence shown here is derived from an EMBL/GenBank/DDBJ whole genome shotgun (WGS) entry which is preliminary data.</text>
</comment>
<feature type="transmembrane region" description="Helical" evidence="2">
    <location>
        <begin position="115"/>
        <end position="136"/>
    </location>
</feature>
<dbReference type="EMBL" id="LGRX02032853">
    <property type="protein sequence ID" value="KAK3243440.1"/>
    <property type="molecule type" value="Genomic_DNA"/>
</dbReference>
<dbReference type="EMBL" id="LGRX02028669">
    <property type="protein sequence ID" value="KAK3247780.1"/>
    <property type="molecule type" value="Genomic_DNA"/>
</dbReference>
<reference evidence="3 5" key="1">
    <citation type="journal article" date="2015" name="Genome Biol. Evol.">
        <title>Comparative Genomics of a Bacterivorous Green Alga Reveals Evolutionary Causalities and Consequences of Phago-Mixotrophic Mode of Nutrition.</title>
        <authorList>
            <person name="Burns J.A."/>
            <person name="Paasch A."/>
            <person name="Narechania A."/>
            <person name="Kim E."/>
        </authorList>
    </citation>
    <scope>NUCLEOTIDE SEQUENCE [LARGE SCALE GENOMIC DNA]</scope>
    <source>
        <strain evidence="3">PLY_AMNH</strain>
    </source>
</reference>
<proteinExistence type="predicted"/>
<gene>
    <name evidence="4" type="ORF">CYMTET_42731</name>
    <name evidence="3" type="ORF">CYMTET_46906</name>
</gene>
<evidence type="ECO:0000256" key="2">
    <source>
        <dbReference type="SAM" id="Phobius"/>
    </source>
</evidence>
<evidence type="ECO:0000313" key="5">
    <source>
        <dbReference type="Proteomes" id="UP001190700"/>
    </source>
</evidence>
<accession>A0AAE0BX58</accession>
<dbReference type="AlphaFoldDB" id="A0AAE0BX58"/>
<sequence>MSIMQKSSCFRHQQYNRSAANTHRRCSRSSRSRVTSAPLQHYLKLASTSFFNDVREKARAKPRSKSAATASPGVYRIENSAEVDTLSSSKEEGIEFYDSVKKDWTKLAMTQGGLLSFYIALVVNVEAGISAAYGVAGSLMYIKLMQDYVDQLGSENSWAPLSKMAKEKARKEAAEKAAITGGLEWMNTLSFGGVIDIYRQALLQKRLAVPVVGAVLASAINTSPVPIHLELTYALLGFLIYKPAVLTWVYNNDVKPRIIGGLSEDKEKDARPVIKNINDDDFTK</sequence>
<name>A0AAE0BX58_9CHLO</name>
<keyword evidence="2" id="KW-1133">Transmembrane helix</keyword>
<dbReference type="Proteomes" id="UP001190700">
    <property type="component" value="Unassembled WGS sequence"/>
</dbReference>
<keyword evidence="2" id="KW-0812">Transmembrane</keyword>
<dbReference type="PANTHER" id="PTHR34118:SF1">
    <property type="entry name" value="NF-KAPPA-B INHIBITOR-LIKE PROTEIN"/>
    <property type="match status" value="1"/>
</dbReference>